<dbReference type="InterPro" id="IPR015943">
    <property type="entry name" value="WD40/YVTN_repeat-like_dom_sf"/>
</dbReference>
<dbReference type="HOGENOM" id="CLU_000288_6_16_1"/>
<protein>
    <recommendedName>
        <fullName evidence="4">NACHT domain-containing protein</fullName>
    </recommendedName>
</protein>
<evidence type="ECO:0000256" key="3">
    <source>
        <dbReference type="PROSITE-ProRule" id="PRU00221"/>
    </source>
</evidence>
<feature type="repeat" description="WD" evidence="3">
    <location>
        <begin position="823"/>
        <end position="864"/>
    </location>
</feature>
<dbReference type="EMBL" id="KB445569">
    <property type="protein sequence ID" value="EMD96668.1"/>
    <property type="molecule type" value="Genomic_DNA"/>
</dbReference>
<dbReference type="Gene3D" id="2.130.10.10">
    <property type="entry name" value="YVTN repeat-like/Quinoprotein amine dehydrogenase"/>
    <property type="match status" value="3"/>
</dbReference>
<dbReference type="AlphaFoldDB" id="M2VAC2"/>
<organism evidence="5 6">
    <name type="scientific">Cochliobolus heterostrophus (strain C5 / ATCC 48332 / race O)</name>
    <name type="common">Southern corn leaf blight fungus</name>
    <name type="synonym">Bipolaris maydis</name>
    <dbReference type="NCBI Taxonomy" id="701091"/>
    <lineage>
        <taxon>Eukaryota</taxon>
        <taxon>Fungi</taxon>
        <taxon>Dikarya</taxon>
        <taxon>Ascomycota</taxon>
        <taxon>Pezizomycotina</taxon>
        <taxon>Dothideomycetes</taxon>
        <taxon>Pleosporomycetidae</taxon>
        <taxon>Pleosporales</taxon>
        <taxon>Pleosporineae</taxon>
        <taxon>Pleosporaceae</taxon>
        <taxon>Bipolaris</taxon>
    </lineage>
</organism>
<dbReference type="InterPro" id="IPR027417">
    <property type="entry name" value="P-loop_NTPase"/>
</dbReference>
<dbReference type="OMA" id="NDAWRFI"/>
<dbReference type="PROSITE" id="PS50294">
    <property type="entry name" value="WD_REPEATS_REGION"/>
    <property type="match status" value="6"/>
</dbReference>
<dbReference type="InterPro" id="IPR050349">
    <property type="entry name" value="WD_LIS1/nudF_dynein_reg"/>
</dbReference>
<evidence type="ECO:0000259" key="4">
    <source>
        <dbReference type="PROSITE" id="PS50837"/>
    </source>
</evidence>
<dbReference type="eggNOG" id="KOG0266">
    <property type="taxonomic scope" value="Eukaryota"/>
</dbReference>
<dbReference type="InterPro" id="IPR036322">
    <property type="entry name" value="WD40_repeat_dom_sf"/>
</dbReference>
<name>M2VAC2_COCH5</name>
<dbReference type="PROSITE" id="PS00678">
    <property type="entry name" value="WD_REPEATS_1"/>
    <property type="match status" value="4"/>
</dbReference>
<dbReference type="InterPro" id="IPR007111">
    <property type="entry name" value="NACHT_NTPase"/>
</dbReference>
<feature type="repeat" description="WD" evidence="3">
    <location>
        <begin position="865"/>
        <end position="906"/>
    </location>
</feature>
<feature type="domain" description="NACHT" evidence="4">
    <location>
        <begin position="297"/>
        <end position="517"/>
    </location>
</feature>
<keyword evidence="2" id="KW-0677">Repeat</keyword>
<dbReference type="InterPro" id="IPR001680">
    <property type="entry name" value="WD40_rpt"/>
</dbReference>
<dbReference type="OrthoDB" id="538223at2759"/>
<accession>M2VAC2</accession>
<dbReference type="Pfam" id="PF06985">
    <property type="entry name" value="HET"/>
    <property type="match status" value="1"/>
</dbReference>
<dbReference type="Pfam" id="PF24883">
    <property type="entry name" value="NPHP3_N"/>
    <property type="match status" value="1"/>
</dbReference>
<dbReference type="InterPro" id="IPR020472">
    <property type="entry name" value="WD40_PAC1"/>
</dbReference>
<dbReference type="InterPro" id="IPR011047">
    <property type="entry name" value="Quinoprotein_ADH-like_sf"/>
</dbReference>
<feature type="repeat" description="WD" evidence="3">
    <location>
        <begin position="991"/>
        <end position="1033"/>
    </location>
</feature>
<dbReference type="SUPFAM" id="SSF50978">
    <property type="entry name" value="WD40 repeat-like"/>
    <property type="match status" value="1"/>
</dbReference>
<dbReference type="PANTHER" id="PTHR44129">
    <property type="entry name" value="WD REPEAT-CONTAINING PROTEIN POP1"/>
    <property type="match status" value="1"/>
</dbReference>
<dbReference type="CDD" id="cd00200">
    <property type="entry name" value="WD40"/>
    <property type="match status" value="1"/>
</dbReference>
<dbReference type="SUPFAM" id="SSF52540">
    <property type="entry name" value="P-loop containing nucleoside triphosphate hydrolases"/>
    <property type="match status" value="1"/>
</dbReference>
<feature type="repeat" description="WD" evidence="3">
    <location>
        <begin position="907"/>
        <end position="948"/>
    </location>
</feature>
<dbReference type="PROSITE" id="PS50082">
    <property type="entry name" value="WD_REPEATS_2"/>
    <property type="match status" value="7"/>
</dbReference>
<dbReference type="InterPro" id="IPR010730">
    <property type="entry name" value="HET"/>
</dbReference>
<keyword evidence="1 3" id="KW-0853">WD repeat</keyword>
<keyword evidence="6" id="KW-1185">Reference proteome</keyword>
<feature type="repeat" description="WD" evidence="3">
    <location>
        <begin position="1034"/>
        <end position="1075"/>
    </location>
</feature>
<dbReference type="STRING" id="701091.M2VAC2"/>
<dbReference type="SUPFAM" id="SSF50998">
    <property type="entry name" value="Quinoprotein alcohol dehydrogenase-like"/>
    <property type="match status" value="1"/>
</dbReference>
<feature type="repeat" description="WD" evidence="3">
    <location>
        <begin position="949"/>
        <end position="990"/>
    </location>
</feature>
<dbReference type="Pfam" id="PF00400">
    <property type="entry name" value="WD40"/>
    <property type="match status" value="8"/>
</dbReference>
<sequence>MRLLKRDENGGIIIESFSDGLAPPPYAILSHTWGEDNDEVTFADIVNGNGKGKVGYNKICFCDKQTQRDGLQYFWVDTCCINKDDKAELSQAIQSMFRWYQNAKTCYVYLSDVQTKERKVGETVNGPDWQAMFTSSRWFTRGWTLQELIAPRTVKFFSKEGNELGDRSSLRCLINKITSIPLQVLDGGAVSQFKSDERQRWANDRNTKLKEDKAYALSGLCGVHIAPVYGEGEEEAFRRLHSEIEKLEACVRHLRDSDPRNDKKRIEETKGGLLFNSYDWILDHSTFHQWQHDPTTHLLWVKGDPGKGKTMLLCGIIDEIQKNITYNTVAYFFCQATDSRINNAVAVLRGLLYMLIDQQPLLAQHVQKQHEHAGKHLFEDANAWIALRDIFRDVLQDPNLGRTCFIVDALDECIVDLPKLLDFVAKQSSESDRVKWIVSSRNWPDIEAQLEGVGNKIKLSLELNADSIATAVGAFIEQKVNILATKKQYTRGLQLEVLQHLTSNANDTFLWVALVCQNLEKTPTRHVRKKLNQFPPGLDALYERMVSQISGLEDAEACLQVLALAAVSYRPITIPELVTLAEQVQENTDDVEEIVAFCGSFLTLREGILYFVHQSAKDFLLTKAALQIFPDGAEAIHYLTFLRSMEVMSSRLHRDIYNLQEQGIANKDINIPVQDPLAPVRYSCAYWADHLRDSNSDWSNDNAERPKLIATIESFFKETFLYWIEALSLCRNVEQGIAAVAKVLLVMQNVEKGIELDSLMNDAWRFIMHHKNMIKKWPLQIYTSGILFSPRTSIIRDVFESQSQGWNVRPYLEHSWGACLQTLEGHSRWTFSVAFSPDGTRLASASFDFIVKIWDANSGQCLQNLEGHSDGVKSVAFSPDGTMLASASYDTKIKIWDAHSGQCLRNLDGHFSFVFSVAFSPDGTMLASASYDTKIKIWDAYSGQCLQNLKGHRYGVNSVAYSPDGTRLASASEDQTVKIWDADSGQCLQTLKEHSSPVRFVAFSPKNTTRLASASEDQTVKIWDEYSGQCLHTLKGHQDYVNSVAFSPHGTELVSASNDRTVKIWDMDSRMCLYTLDGFGDSVSSVAFSPNGMRLASASNKHVKIWDARIGFYLHKPERHSKEVGSIAFSADGTRLVSVSSEVKIWDAYSGRCMQTLEGQNHKVSPVTLLPDGAYPILGQGKIFPHASIVGAASNIINLGYVRKIGRNIRLDNDWISLRGKRILWIPEEYRAHRSTIRNNKIAIGTKHGRVWICTFHGSVETS</sequence>
<gene>
    <name evidence="5" type="ORF">COCHEDRAFT_1123206</name>
</gene>
<dbReference type="FunFam" id="3.40.50.300:FF:001638">
    <property type="entry name" value="NACHT and WD40 domain protein"/>
    <property type="match status" value="1"/>
</dbReference>
<dbReference type="Gene3D" id="3.40.50.300">
    <property type="entry name" value="P-loop containing nucleotide triphosphate hydrolases"/>
    <property type="match status" value="1"/>
</dbReference>
<evidence type="ECO:0000313" key="5">
    <source>
        <dbReference type="EMBL" id="EMD96668.1"/>
    </source>
</evidence>
<dbReference type="PROSITE" id="PS50837">
    <property type="entry name" value="NACHT"/>
    <property type="match status" value="1"/>
</dbReference>
<evidence type="ECO:0000256" key="1">
    <source>
        <dbReference type="ARBA" id="ARBA00022574"/>
    </source>
</evidence>
<evidence type="ECO:0000313" key="6">
    <source>
        <dbReference type="Proteomes" id="UP000016936"/>
    </source>
</evidence>
<evidence type="ECO:0000256" key="2">
    <source>
        <dbReference type="ARBA" id="ARBA00022737"/>
    </source>
</evidence>
<dbReference type="Proteomes" id="UP000016936">
    <property type="component" value="Unassembled WGS sequence"/>
</dbReference>
<dbReference type="InterPro" id="IPR056884">
    <property type="entry name" value="NPHP3-like_N"/>
</dbReference>
<dbReference type="SMART" id="SM00320">
    <property type="entry name" value="WD40"/>
    <property type="match status" value="8"/>
</dbReference>
<feature type="repeat" description="WD" evidence="3">
    <location>
        <begin position="1076"/>
        <end position="1107"/>
    </location>
</feature>
<reference evidence="6" key="2">
    <citation type="journal article" date="2013" name="PLoS Genet.">
        <title>Comparative genome structure, secondary metabolite, and effector coding capacity across Cochliobolus pathogens.</title>
        <authorList>
            <person name="Condon B.J."/>
            <person name="Leng Y."/>
            <person name="Wu D."/>
            <person name="Bushley K.E."/>
            <person name="Ohm R.A."/>
            <person name="Otillar R."/>
            <person name="Martin J."/>
            <person name="Schackwitz W."/>
            <person name="Grimwood J."/>
            <person name="MohdZainudin N."/>
            <person name="Xue C."/>
            <person name="Wang R."/>
            <person name="Manning V.A."/>
            <person name="Dhillon B."/>
            <person name="Tu Z.J."/>
            <person name="Steffenson B.J."/>
            <person name="Salamov A."/>
            <person name="Sun H."/>
            <person name="Lowry S."/>
            <person name="LaButti K."/>
            <person name="Han J."/>
            <person name="Copeland A."/>
            <person name="Lindquist E."/>
            <person name="Barry K."/>
            <person name="Schmutz J."/>
            <person name="Baker S.E."/>
            <person name="Ciuffetti L.M."/>
            <person name="Grigoriev I.V."/>
            <person name="Zhong S."/>
            <person name="Turgeon B.G."/>
        </authorList>
    </citation>
    <scope>NUCLEOTIDE SEQUENCE [LARGE SCALE GENOMIC DNA]</scope>
    <source>
        <strain evidence="6">C5 / ATCC 48332 / race O</strain>
    </source>
</reference>
<proteinExistence type="predicted"/>
<reference evidence="5 6" key="1">
    <citation type="journal article" date="2012" name="PLoS Pathog.">
        <title>Diverse lifestyles and strategies of plant pathogenesis encoded in the genomes of eighteen Dothideomycetes fungi.</title>
        <authorList>
            <person name="Ohm R.A."/>
            <person name="Feau N."/>
            <person name="Henrissat B."/>
            <person name="Schoch C.L."/>
            <person name="Horwitz B.A."/>
            <person name="Barry K.W."/>
            <person name="Condon B.J."/>
            <person name="Copeland A.C."/>
            <person name="Dhillon B."/>
            <person name="Glaser F."/>
            <person name="Hesse C.N."/>
            <person name="Kosti I."/>
            <person name="LaButti K."/>
            <person name="Lindquist E.A."/>
            <person name="Lucas S."/>
            <person name="Salamov A.A."/>
            <person name="Bradshaw R.E."/>
            <person name="Ciuffetti L."/>
            <person name="Hamelin R.C."/>
            <person name="Kema G.H.J."/>
            <person name="Lawrence C."/>
            <person name="Scott J.A."/>
            <person name="Spatafora J.W."/>
            <person name="Turgeon B.G."/>
            <person name="de Wit P.J.G.M."/>
            <person name="Zhong S."/>
            <person name="Goodwin S.B."/>
            <person name="Grigoriev I.V."/>
        </authorList>
    </citation>
    <scope>NUCLEOTIDE SEQUENCE [LARGE SCALE GENOMIC DNA]</scope>
    <source>
        <strain evidence="6">C5 / ATCC 48332 / race O</strain>
    </source>
</reference>
<dbReference type="PRINTS" id="PR00320">
    <property type="entry name" value="GPROTEINBRPT"/>
</dbReference>
<dbReference type="InterPro" id="IPR019775">
    <property type="entry name" value="WD40_repeat_CS"/>
</dbReference>